<evidence type="ECO:0000256" key="7">
    <source>
        <dbReference type="ARBA" id="ARBA00023128"/>
    </source>
</evidence>
<reference evidence="11" key="1">
    <citation type="submission" date="2025-08" db="UniProtKB">
        <authorList>
            <consortium name="RefSeq"/>
        </authorList>
    </citation>
    <scope>IDENTIFICATION</scope>
    <source>
        <tissue evidence="11">Testes</tissue>
    </source>
</reference>
<dbReference type="Gene3D" id="1.20.5.340">
    <property type="match status" value="1"/>
</dbReference>
<dbReference type="Proteomes" id="UP000694865">
    <property type="component" value="Unplaced"/>
</dbReference>
<feature type="transmembrane region" description="Helical" evidence="9">
    <location>
        <begin position="243"/>
        <end position="262"/>
    </location>
</feature>
<evidence type="ECO:0000256" key="6">
    <source>
        <dbReference type="ARBA" id="ARBA00023054"/>
    </source>
</evidence>
<name>A0ABM0LW37_SACKO</name>
<organism evidence="10 11">
    <name type="scientific">Saccoglossus kowalevskii</name>
    <name type="common">Acorn worm</name>
    <dbReference type="NCBI Taxonomy" id="10224"/>
    <lineage>
        <taxon>Eukaryota</taxon>
        <taxon>Metazoa</taxon>
        <taxon>Hemichordata</taxon>
        <taxon>Enteropneusta</taxon>
        <taxon>Harrimaniidae</taxon>
        <taxon>Saccoglossus</taxon>
    </lineage>
</organism>
<keyword evidence="10" id="KW-1185">Reference proteome</keyword>
<evidence type="ECO:0000313" key="11">
    <source>
        <dbReference type="RefSeq" id="XP_006811978.1"/>
    </source>
</evidence>
<evidence type="ECO:0000256" key="9">
    <source>
        <dbReference type="SAM" id="Phobius"/>
    </source>
</evidence>
<keyword evidence="6" id="KW-0175">Coiled coil</keyword>
<evidence type="ECO:0000256" key="8">
    <source>
        <dbReference type="ARBA" id="ARBA00023136"/>
    </source>
</evidence>
<dbReference type="RefSeq" id="XP_006811978.1">
    <property type="nucleotide sequence ID" value="XM_006811915.1"/>
</dbReference>
<evidence type="ECO:0000256" key="2">
    <source>
        <dbReference type="ARBA" id="ARBA00004370"/>
    </source>
</evidence>
<evidence type="ECO:0000256" key="4">
    <source>
        <dbReference type="ARBA" id="ARBA00022692"/>
    </source>
</evidence>
<evidence type="ECO:0000256" key="1">
    <source>
        <dbReference type="ARBA" id="ARBA00004173"/>
    </source>
</evidence>
<dbReference type="PANTHER" id="PTHR14360">
    <property type="entry name" value="PROTEIN FMP32, MITOCHONDRIAL"/>
    <property type="match status" value="1"/>
</dbReference>
<dbReference type="PANTHER" id="PTHR14360:SF1">
    <property type="entry name" value="PROTEIN FMP32, MITOCHONDRIAL"/>
    <property type="match status" value="1"/>
</dbReference>
<dbReference type="InterPro" id="IPR024461">
    <property type="entry name" value="CCDC90-like"/>
</dbReference>
<protein>
    <submittedName>
        <fullName evidence="11">Mitochondrial calcium uniporter regulator 1-like</fullName>
    </submittedName>
</protein>
<gene>
    <name evidence="11" type="primary">LOC102806261</name>
</gene>
<dbReference type="GeneID" id="102806261"/>
<keyword evidence="4 9" id="KW-0812">Transmembrane</keyword>
<evidence type="ECO:0000256" key="3">
    <source>
        <dbReference type="ARBA" id="ARBA00007224"/>
    </source>
</evidence>
<proteinExistence type="inferred from homology"/>
<sequence length="264" mass="30265">MAARLRCHASNGFLRNQNGFEVFSRKACRYCHINNRSLLSIQYASCEPKPLVRLEGKRATSTVLHERNMCYDSRDVALQTPEKIDYYFDTHALVKIMDKNGFSESQAECLISLLVKIINKTMNIQKTNSVTKAQQEIMLQQVMSHIASVKKDMVILEKSEFSALRNENEKLVIEAKQIKENLKDEVVKMKSSVSLDLNLERSRAKDVEAELRKSTELIDKRIDTEIANVKAFIESNKYETLKYMGGTIVASLGVVLTFWRLFMV</sequence>
<keyword evidence="8 9" id="KW-0472">Membrane</keyword>
<evidence type="ECO:0000313" key="10">
    <source>
        <dbReference type="Proteomes" id="UP000694865"/>
    </source>
</evidence>
<comment type="subcellular location">
    <subcellularLocation>
        <location evidence="2">Membrane</location>
    </subcellularLocation>
    <subcellularLocation>
        <location evidence="1">Mitochondrion</location>
    </subcellularLocation>
</comment>
<keyword evidence="7" id="KW-0496">Mitochondrion</keyword>
<evidence type="ECO:0000256" key="5">
    <source>
        <dbReference type="ARBA" id="ARBA00022989"/>
    </source>
</evidence>
<accession>A0ABM0LW37</accession>
<dbReference type="Pfam" id="PF07798">
    <property type="entry name" value="CCDC90-like"/>
    <property type="match status" value="1"/>
</dbReference>
<comment type="similarity">
    <text evidence="3">Belongs to the CCDC90 family.</text>
</comment>
<keyword evidence="5 9" id="KW-1133">Transmembrane helix</keyword>